<feature type="active site" description="Proton acceptor" evidence="3">
    <location>
        <position position="220"/>
    </location>
</feature>
<name>A0ABQ9VC79_SAGOE</name>
<dbReference type="Proteomes" id="UP001266305">
    <property type="component" value="Unassembled WGS sequence"/>
</dbReference>
<dbReference type="SUPFAM" id="SSF53335">
    <property type="entry name" value="S-adenosyl-L-methionine-dependent methyltransferases"/>
    <property type="match status" value="1"/>
</dbReference>
<dbReference type="InterPro" id="IPR035246">
    <property type="entry name" value="Spermidine_synt_N"/>
</dbReference>
<dbReference type="PROSITE" id="PS01330">
    <property type="entry name" value="PABS_1"/>
    <property type="match status" value="1"/>
</dbReference>
<dbReference type="Gene3D" id="3.40.50.150">
    <property type="entry name" value="Vaccinia Virus protein VP39"/>
    <property type="match status" value="1"/>
</dbReference>
<dbReference type="NCBIfam" id="TIGR00417">
    <property type="entry name" value="speE"/>
    <property type="match status" value="1"/>
</dbReference>
<organism evidence="7 8">
    <name type="scientific">Saguinus oedipus</name>
    <name type="common">Cotton-top tamarin</name>
    <name type="synonym">Oedipomidas oedipus</name>
    <dbReference type="NCBI Taxonomy" id="9490"/>
    <lineage>
        <taxon>Eukaryota</taxon>
        <taxon>Metazoa</taxon>
        <taxon>Chordata</taxon>
        <taxon>Craniata</taxon>
        <taxon>Vertebrata</taxon>
        <taxon>Euteleostomi</taxon>
        <taxon>Mammalia</taxon>
        <taxon>Eutheria</taxon>
        <taxon>Euarchontoglires</taxon>
        <taxon>Primates</taxon>
        <taxon>Haplorrhini</taxon>
        <taxon>Platyrrhini</taxon>
        <taxon>Cebidae</taxon>
        <taxon>Callitrichinae</taxon>
        <taxon>Saguinus</taxon>
    </lineage>
</organism>
<dbReference type="InterPro" id="IPR030374">
    <property type="entry name" value="PABS"/>
</dbReference>
<feature type="region of interest" description="Disordered" evidence="5">
    <location>
        <begin position="40"/>
        <end position="65"/>
    </location>
</feature>
<gene>
    <name evidence="7" type="ORF">P7K49_016511</name>
</gene>
<dbReference type="HAMAP" id="MF_00198">
    <property type="entry name" value="Spermidine_synth"/>
    <property type="match status" value="1"/>
</dbReference>
<evidence type="ECO:0000256" key="1">
    <source>
        <dbReference type="ARBA" id="ARBA00007867"/>
    </source>
</evidence>
<evidence type="ECO:0000313" key="7">
    <source>
        <dbReference type="EMBL" id="KAK2106997.1"/>
    </source>
</evidence>
<feature type="compositionally biased region" description="Basic residues" evidence="5">
    <location>
        <begin position="50"/>
        <end position="64"/>
    </location>
</feature>
<accession>A0ABQ9VC79</accession>
<sequence length="337" mass="37179">MATLSKSSSVISSTGRKEDTRYTQHTNLCCGSAPAVPGPRPALPAGLGVRPRRPSRLRPCRHPRGLVPRDLQPVAQPALSLEVEQVLLHHRHSRYQDTLVFHRKTYGNVLVLGRVIQCTERDEFSYQEMIANLPLCSHPNPQKVLIIGGGDGGVLREVVKHPSVESVVQCEIDEDVIQVSKRFLPGMAVGYSSSKLTLHVGDGFEFMKQNQDAFDVIITDSSDSMGPAESLFKESYYQLLKTALKEDGALCCQGDAAVLPSLFPVVAYAYCTIPTYPSGQIGFMLCSKNPSTNFQEPVQPLTQHQVAQMQLKYYHSDLPRAAFVLPEFARKALNDVS</sequence>
<dbReference type="PANTHER" id="PTHR11558">
    <property type="entry name" value="SPERMIDINE/SPERMINE SYNTHASE"/>
    <property type="match status" value="1"/>
</dbReference>
<dbReference type="InterPro" id="IPR001045">
    <property type="entry name" value="Spermi_synthase"/>
</dbReference>
<reference evidence="7 8" key="1">
    <citation type="submission" date="2023-05" db="EMBL/GenBank/DDBJ databases">
        <title>B98-5 Cell Line De Novo Hybrid Assembly: An Optical Mapping Approach.</title>
        <authorList>
            <person name="Kananen K."/>
            <person name="Auerbach J.A."/>
            <person name="Kautto E."/>
            <person name="Blachly J.S."/>
        </authorList>
    </citation>
    <scope>NUCLEOTIDE SEQUENCE [LARGE SCALE GENOMIC DNA]</scope>
    <source>
        <strain evidence="7">B95-8</strain>
        <tissue evidence="7">Cell line</tissue>
    </source>
</reference>
<evidence type="ECO:0000256" key="4">
    <source>
        <dbReference type="RuleBase" id="RU003836"/>
    </source>
</evidence>
<evidence type="ECO:0000256" key="5">
    <source>
        <dbReference type="SAM" id="MobiDB-lite"/>
    </source>
</evidence>
<dbReference type="PROSITE" id="PS51006">
    <property type="entry name" value="PABS_2"/>
    <property type="match status" value="1"/>
</dbReference>
<proteinExistence type="inferred from homology"/>
<evidence type="ECO:0000313" key="8">
    <source>
        <dbReference type="Proteomes" id="UP001266305"/>
    </source>
</evidence>
<dbReference type="CDD" id="cd02440">
    <property type="entry name" value="AdoMet_MTases"/>
    <property type="match status" value="1"/>
</dbReference>
<protein>
    <recommendedName>
        <fullName evidence="6">PABS domain-containing protein</fullName>
    </recommendedName>
</protein>
<dbReference type="InterPro" id="IPR037163">
    <property type="entry name" value="Spermidine_synt_N_sf"/>
</dbReference>
<evidence type="ECO:0000256" key="3">
    <source>
        <dbReference type="PROSITE-ProRule" id="PRU00354"/>
    </source>
</evidence>
<dbReference type="PANTHER" id="PTHR11558:SF11">
    <property type="entry name" value="SPERMIDINE SYNTHASE"/>
    <property type="match status" value="1"/>
</dbReference>
<dbReference type="Gene3D" id="2.30.140.10">
    <property type="entry name" value="Spermidine synthase, tetramerisation domain"/>
    <property type="match status" value="1"/>
</dbReference>
<evidence type="ECO:0000259" key="6">
    <source>
        <dbReference type="PROSITE" id="PS51006"/>
    </source>
</evidence>
<evidence type="ECO:0000256" key="2">
    <source>
        <dbReference type="ARBA" id="ARBA00022679"/>
    </source>
</evidence>
<dbReference type="Pfam" id="PF17284">
    <property type="entry name" value="Spermine_synt_N"/>
    <property type="match status" value="1"/>
</dbReference>
<comment type="caution">
    <text evidence="7">The sequence shown here is derived from an EMBL/GenBank/DDBJ whole genome shotgun (WGS) entry which is preliminary data.</text>
</comment>
<dbReference type="Pfam" id="PF01564">
    <property type="entry name" value="Spermine_synth"/>
    <property type="match status" value="1"/>
</dbReference>
<comment type="similarity">
    <text evidence="1 4">Belongs to the spermidine/spermine synthase family.</text>
</comment>
<keyword evidence="3" id="KW-0620">Polyamine biosynthesis</keyword>
<feature type="domain" description="PABS" evidence="6">
    <location>
        <begin position="64"/>
        <end position="288"/>
    </location>
</feature>
<keyword evidence="8" id="KW-1185">Reference proteome</keyword>
<dbReference type="EMBL" id="JASSZA010000007">
    <property type="protein sequence ID" value="KAK2106997.1"/>
    <property type="molecule type" value="Genomic_DNA"/>
</dbReference>
<dbReference type="InterPro" id="IPR030373">
    <property type="entry name" value="PABS_CS"/>
</dbReference>
<dbReference type="InterPro" id="IPR029063">
    <property type="entry name" value="SAM-dependent_MTases_sf"/>
</dbReference>
<keyword evidence="2 3" id="KW-0808">Transferase</keyword>